<sequence length="150" mass="15925">MSTETRNAAILRPSELPVTERGGGARTVRLVTAELGSTRLLNGITRFGPGAAIPLHSHNCEESVIILEGDAVFEIDGVTHELTTHDTTWIPPDVPHRFRNASDSAPLAIFWTYADTAATRTLAATGETRSIASEHAADKQAGDKAAGGRP</sequence>
<name>A0ABW4YXT3_9HYPH</name>
<dbReference type="InterPro" id="IPR051610">
    <property type="entry name" value="GPI/OXD"/>
</dbReference>
<dbReference type="PANTHER" id="PTHR35848:SF6">
    <property type="entry name" value="CUPIN TYPE-2 DOMAIN-CONTAINING PROTEIN"/>
    <property type="match status" value="1"/>
</dbReference>
<evidence type="ECO:0000256" key="2">
    <source>
        <dbReference type="SAM" id="MobiDB-lite"/>
    </source>
</evidence>
<keyword evidence="1" id="KW-0479">Metal-binding</keyword>
<evidence type="ECO:0000313" key="4">
    <source>
        <dbReference type="EMBL" id="MFD2141140.1"/>
    </source>
</evidence>
<dbReference type="InterPro" id="IPR013096">
    <property type="entry name" value="Cupin_2"/>
</dbReference>
<gene>
    <name evidence="4" type="ORF">ACFSNC_12055</name>
</gene>
<evidence type="ECO:0000259" key="3">
    <source>
        <dbReference type="Pfam" id="PF07883"/>
    </source>
</evidence>
<evidence type="ECO:0000313" key="5">
    <source>
        <dbReference type="Proteomes" id="UP001597299"/>
    </source>
</evidence>
<proteinExistence type="predicted"/>
<dbReference type="InterPro" id="IPR011051">
    <property type="entry name" value="RmlC_Cupin_sf"/>
</dbReference>
<dbReference type="EMBL" id="JBHUHD010000001">
    <property type="protein sequence ID" value="MFD2141140.1"/>
    <property type="molecule type" value="Genomic_DNA"/>
</dbReference>
<evidence type="ECO:0000256" key="1">
    <source>
        <dbReference type="ARBA" id="ARBA00022723"/>
    </source>
</evidence>
<accession>A0ABW4YXT3</accession>
<protein>
    <submittedName>
        <fullName evidence="4">Cupin domain-containing protein</fullName>
    </submittedName>
</protein>
<dbReference type="InterPro" id="IPR014710">
    <property type="entry name" value="RmlC-like_jellyroll"/>
</dbReference>
<keyword evidence="5" id="KW-1185">Reference proteome</keyword>
<dbReference type="RefSeq" id="WP_213350334.1">
    <property type="nucleotide sequence ID" value="NZ_JAHBGB010000002.1"/>
</dbReference>
<dbReference type="PANTHER" id="PTHR35848">
    <property type="entry name" value="OXALATE-BINDING PROTEIN"/>
    <property type="match status" value="1"/>
</dbReference>
<feature type="domain" description="Cupin type-2" evidence="3">
    <location>
        <begin position="44"/>
        <end position="113"/>
    </location>
</feature>
<dbReference type="Pfam" id="PF07883">
    <property type="entry name" value="Cupin_2"/>
    <property type="match status" value="1"/>
</dbReference>
<dbReference type="Gene3D" id="2.60.120.10">
    <property type="entry name" value="Jelly Rolls"/>
    <property type="match status" value="1"/>
</dbReference>
<comment type="caution">
    <text evidence="4">The sequence shown here is derived from an EMBL/GenBank/DDBJ whole genome shotgun (WGS) entry which is preliminary data.</text>
</comment>
<feature type="region of interest" description="Disordered" evidence="2">
    <location>
        <begin position="129"/>
        <end position="150"/>
    </location>
</feature>
<organism evidence="4 5">
    <name type="scientific">Ancylobacter oerskovii</name>
    <dbReference type="NCBI Taxonomy" id="459519"/>
    <lineage>
        <taxon>Bacteria</taxon>
        <taxon>Pseudomonadati</taxon>
        <taxon>Pseudomonadota</taxon>
        <taxon>Alphaproteobacteria</taxon>
        <taxon>Hyphomicrobiales</taxon>
        <taxon>Xanthobacteraceae</taxon>
        <taxon>Ancylobacter</taxon>
    </lineage>
</organism>
<reference evidence="5" key="1">
    <citation type="journal article" date="2019" name="Int. J. Syst. Evol. Microbiol.">
        <title>The Global Catalogue of Microorganisms (GCM) 10K type strain sequencing project: providing services to taxonomists for standard genome sequencing and annotation.</title>
        <authorList>
            <consortium name="The Broad Institute Genomics Platform"/>
            <consortium name="The Broad Institute Genome Sequencing Center for Infectious Disease"/>
            <person name="Wu L."/>
            <person name="Ma J."/>
        </authorList>
    </citation>
    <scope>NUCLEOTIDE SEQUENCE [LARGE SCALE GENOMIC DNA]</scope>
    <source>
        <strain evidence="5">CCM 7435</strain>
    </source>
</reference>
<dbReference type="SUPFAM" id="SSF51182">
    <property type="entry name" value="RmlC-like cupins"/>
    <property type="match status" value="1"/>
</dbReference>
<dbReference type="Proteomes" id="UP001597299">
    <property type="component" value="Unassembled WGS sequence"/>
</dbReference>